<dbReference type="InParanoid" id="A0A0D0EB37"/>
<evidence type="ECO:0000313" key="2">
    <source>
        <dbReference type="Proteomes" id="UP000054538"/>
    </source>
</evidence>
<sequence>MLRGHARLSSGRKTGYLGGDEAWLMRWYGLQVNSLFRWLHNRWWHPPCVNTNPHSDFRHTFSHEAGSTLGPHYYDAGEYQSSIDHSVAVVSVDHRSLPMSRRLC</sequence>
<name>A0A0D0EB37_9AGAM</name>
<proteinExistence type="predicted"/>
<evidence type="ECO:0000313" key="1">
    <source>
        <dbReference type="EMBL" id="KIL00910.1"/>
    </source>
</evidence>
<keyword evidence="2" id="KW-1185">Reference proteome</keyword>
<dbReference type="HOGENOM" id="CLU_2250919_0_0_1"/>
<gene>
    <name evidence="1" type="ORF">PAXRUDRAFT_357403</name>
</gene>
<protein>
    <submittedName>
        <fullName evidence="1">Uncharacterized protein</fullName>
    </submittedName>
</protein>
<dbReference type="Proteomes" id="UP000054538">
    <property type="component" value="Unassembled WGS sequence"/>
</dbReference>
<reference evidence="2" key="2">
    <citation type="submission" date="2015-01" db="EMBL/GenBank/DDBJ databases">
        <title>Evolutionary Origins and Diversification of the Mycorrhizal Mutualists.</title>
        <authorList>
            <consortium name="DOE Joint Genome Institute"/>
            <consortium name="Mycorrhizal Genomics Consortium"/>
            <person name="Kohler A."/>
            <person name="Kuo A."/>
            <person name="Nagy L.G."/>
            <person name="Floudas D."/>
            <person name="Copeland A."/>
            <person name="Barry K.W."/>
            <person name="Cichocki N."/>
            <person name="Veneault-Fourrey C."/>
            <person name="LaButti K."/>
            <person name="Lindquist E.A."/>
            <person name="Lipzen A."/>
            <person name="Lundell T."/>
            <person name="Morin E."/>
            <person name="Murat C."/>
            <person name="Riley R."/>
            <person name="Ohm R."/>
            <person name="Sun H."/>
            <person name="Tunlid A."/>
            <person name="Henrissat B."/>
            <person name="Grigoriev I.V."/>
            <person name="Hibbett D.S."/>
            <person name="Martin F."/>
        </authorList>
    </citation>
    <scope>NUCLEOTIDE SEQUENCE [LARGE SCALE GENOMIC DNA]</scope>
    <source>
        <strain evidence="2">Ve08.2h10</strain>
    </source>
</reference>
<reference evidence="1 2" key="1">
    <citation type="submission" date="2014-04" db="EMBL/GenBank/DDBJ databases">
        <authorList>
            <consortium name="DOE Joint Genome Institute"/>
            <person name="Kuo A."/>
            <person name="Kohler A."/>
            <person name="Jargeat P."/>
            <person name="Nagy L.G."/>
            <person name="Floudas D."/>
            <person name="Copeland A."/>
            <person name="Barry K.W."/>
            <person name="Cichocki N."/>
            <person name="Veneault-Fourrey C."/>
            <person name="LaButti K."/>
            <person name="Lindquist E.A."/>
            <person name="Lipzen A."/>
            <person name="Lundell T."/>
            <person name="Morin E."/>
            <person name="Murat C."/>
            <person name="Sun H."/>
            <person name="Tunlid A."/>
            <person name="Henrissat B."/>
            <person name="Grigoriev I.V."/>
            <person name="Hibbett D.S."/>
            <person name="Martin F."/>
            <person name="Nordberg H.P."/>
            <person name="Cantor M.N."/>
            <person name="Hua S.X."/>
        </authorList>
    </citation>
    <scope>NUCLEOTIDE SEQUENCE [LARGE SCALE GENOMIC DNA]</scope>
    <source>
        <strain evidence="1 2">Ve08.2h10</strain>
    </source>
</reference>
<dbReference type="EMBL" id="KN824824">
    <property type="protein sequence ID" value="KIL00910.1"/>
    <property type="molecule type" value="Genomic_DNA"/>
</dbReference>
<accession>A0A0D0EB37</accession>
<organism evidence="1 2">
    <name type="scientific">Paxillus rubicundulus Ve08.2h10</name>
    <dbReference type="NCBI Taxonomy" id="930991"/>
    <lineage>
        <taxon>Eukaryota</taxon>
        <taxon>Fungi</taxon>
        <taxon>Dikarya</taxon>
        <taxon>Basidiomycota</taxon>
        <taxon>Agaricomycotina</taxon>
        <taxon>Agaricomycetes</taxon>
        <taxon>Agaricomycetidae</taxon>
        <taxon>Boletales</taxon>
        <taxon>Paxilineae</taxon>
        <taxon>Paxillaceae</taxon>
        <taxon>Paxillus</taxon>
    </lineage>
</organism>
<dbReference type="AlphaFoldDB" id="A0A0D0EB37"/>